<evidence type="ECO:0000256" key="1">
    <source>
        <dbReference type="ARBA" id="ARBA00004651"/>
    </source>
</evidence>
<dbReference type="PANTHER" id="PTHR23513">
    <property type="entry name" value="INTEGRAL MEMBRANE EFFLUX PROTEIN-RELATED"/>
    <property type="match status" value="1"/>
</dbReference>
<dbReference type="PROSITE" id="PS50850">
    <property type="entry name" value="MFS"/>
    <property type="match status" value="1"/>
</dbReference>
<feature type="transmembrane region" description="Helical" evidence="7">
    <location>
        <begin position="306"/>
        <end position="324"/>
    </location>
</feature>
<accession>A0ABX7BAS2</accession>
<evidence type="ECO:0000256" key="4">
    <source>
        <dbReference type="ARBA" id="ARBA00022692"/>
    </source>
</evidence>
<gene>
    <name evidence="9" type="ORF">IGS68_09790</name>
</gene>
<proteinExistence type="predicted"/>
<organism evidence="9 10">
    <name type="scientific">Skermanella cutis</name>
    <dbReference type="NCBI Taxonomy" id="2775420"/>
    <lineage>
        <taxon>Bacteria</taxon>
        <taxon>Pseudomonadati</taxon>
        <taxon>Pseudomonadota</taxon>
        <taxon>Alphaproteobacteria</taxon>
        <taxon>Rhodospirillales</taxon>
        <taxon>Azospirillaceae</taxon>
        <taxon>Skermanella</taxon>
    </lineage>
</organism>
<evidence type="ECO:0000259" key="8">
    <source>
        <dbReference type="PROSITE" id="PS50850"/>
    </source>
</evidence>
<keyword evidence="5 7" id="KW-1133">Transmembrane helix</keyword>
<evidence type="ECO:0000256" key="2">
    <source>
        <dbReference type="ARBA" id="ARBA00022448"/>
    </source>
</evidence>
<dbReference type="InterPro" id="IPR036259">
    <property type="entry name" value="MFS_trans_sf"/>
</dbReference>
<feature type="transmembrane region" description="Helical" evidence="7">
    <location>
        <begin position="330"/>
        <end position="352"/>
    </location>
</feature>
<feature type="transmembrane region" description="Helical" evidence="7">
    <location>
        <begin position="190"/>
        <end position="209"/>
    </location>
</feature>
<feature type="transmembrane region" description="Helical" evidence="7">
    <location>
        <begin position="364"/>
        <end position="383"/>
    </location>
</feature>
<keyword evidence="2" id="KW-0813">Transport</keyword>
<evidence type="ECO:0000256" key="5">
    <source>
        <dbReference type="ARBA" id="ARBA00022989"/>
    </source>
</evidence>
<feature type="domain" description="Major facilitator superfamily (MFS) profile" evidence="8">
    <location>
        <begin position="31"/>
        <end position="418"/>
    </location>
</feature>
<comment type="subcellular location">
    <subcellularLocation>
        <location evidence="1">Cell membrane</location>
        <topology evidence="1">Multi-pass membrane protein</topology>
    </subcellularLocation>
</comment>
<feature type="transmembrane region" description="Helical" evidence="7">
    <location>
        <begin position="121"/>
        <end position="139"/>
    </location>
</feature>
<feature type="transmembrane region" description="Helical" evidence="7">
    <location>
        <begin position="395"/>
        <end position="413"/>
    </location>
</feature>
<evidence type="ECO:0000256" key="7">
    <source>
        <dbReference type="SAM" id="Phobius"/>
    </source>
</evidence>
<evidence type="ECO:0000256" key="3">
    <source>
        <dbReference type="ARBA" id="ARBA00022475"/>
    </source>
</evidence>
<dbReference type="SUPFAM" id="SSF103473">
    <property type="entry name" value="MFS general substrate transporter"/>
    <property type="match status" value="1"/>
</dbReference>
<dbReference type="Proteomes" id="UP000595197">
    <property type="component" value="Chromosome"/>
</dbReference>
<dbReference type="PANTHER" id="PTHR23513:SF11">
    <property type="entry name" value="STAPHYLOFERRIN A TRANSPORTER"/>
    <property type="match status" value="1"/>
</dbReference>
<dbReference type="InterPro" id="IPR020846">
    <property type="entry name" value="MFS_dom"/>
</dbReference>
<evidence type="ECO:0000313" key="9">
    <source>
        <dbReference type="EMBL" id="QQP91466.1"/>
    </source>
</evidence>
<dbReference type="EMBL" id="CP067420">
    <property type="protein sequence ID" value="QQP91466.1"/>
    <property type="molecule type" value="Genomic_DNA"/>
</dbReference>
<keyword evidence="6 7" id="KW-0472">Membrane</keyword>
<feature type="transmembrane region" description="Helical" evidence="7">
    <location>
        <begin position="34"/>
        <end position="57"/>
    </location>
</feature>
<keyword evidence="10" id="KW-1185">Reference proteome</keyword>
<dbReference type="CDD" id="cd06173">
    <property type="entry name" value="MFS_MefA_like"/>
    <property type="match status" value="1"/>
</dbReference>
<keyword evidence="3" id="KW-1003">Cell membrane</keyword>
<dbReference type="Pfam" id="PF05977">
    <property type="entry name" value="MFS_3"/>
    <property type="match status" value="1"/>
</dbReference>
<reference evidence="9" key="1">
    <citation type="submission" date="2021-02" db="EMBL/GenBank/DDBJ databases">
        <title>Skermanella TT6 skin isolate.</title>
        <authorList>
            <person name="Lee K."/>
            <person name="Ganzorig M."/>
        </authorList>
    </citation>
    <scope>NUCLEOTIDE SEQUENCE</scope>
    <source>
        <strain evidence="9">TT6</strain>
    </source>
</reference>
<feature type="transmembrane region" description="Helical" evidence="7">
    <location>
        <begin position="63"/>
        <end position="84"/>
    </location>
</feature>
<feature type="transmembrane region" description="Helical" evidence="7">
    <location>
        <begin position="273"/>
        <end position="294"/>
    </location>
</feature>
<name>A0ABX7BAS2_9PROT</name>
<sequence>MPAREEDIKTTAAAVSMPKLPSALAPFRYPMFRAIWLATLMSNFGVWIQSVGAAWLMTSIADSAAMVALVQSATALPVLMFSLFGGALADLWDRRLVFMTGQIIVLSGATLIAVLEGAGAVTPWLLLALVFVMDTGSALRQPAYQASVGDLVPRSELPAAVALNSIGFNIARSVGPAIGGLVVATLGVQASFILNAVSNIFIIGVLLAWRPKRSVDELPRESLLPAMASGLRYVGGSPTVLTVMLRCFVFTAAAGAAWALLPLVAREDLGGGPFTYGILLGSLGVGAIIGALNIGVLRRRTSGQMLVAIGTASFAVTMLVLGLFPNLYAVIPALVLGGAAWMMTLSSFNVMVQLSAANWVKARVLSIYQMSLFGGLALGSWGWGHAAESVGTGQALTAAGLALAISLVLGLRFRLPANIAPDMSPITALPRPTLAPGLDAGPGSVAVTVEYEVDPADARDFAAAMRSLRRLRRRDGAVRWTLYQDAANPTRWIEAFLLRSWLDDLRHQRRTTMADRDTLDRVRAFHRGSADPRVSHLLARGTPRMGWPPGADAEH</sequence>
<evidence type="ECO:0000313" key="10">
    <source>
        <dbReference type="Proteomes" id="UP000595197"/>
    </source>
</evidence>
<protein>
    <submittedName>
        <fullName evidence="9">MFS transporter</fullName>
    </submittedName>
</protein>
<dbReference type="InterPro" id="IPR010290">
    <property type="entry name" value="TM_effector"/>
</dbReference>
<dbReference type="Gene3D" id="1.20.1250.20">
    <property type="entry name" value="MFS general substrate transporter like domains"/>
    <property type="match status" value="1"/>
</dbReference>
<feature type="transmembrane region" description="Helical" evidence="7">
    <location>
        <begin position="230"/>
        <end position="261"/>
    </location>
</feature>
<evidence type="ECO:0000256" key="6">
    <source>
        <dbReference type="ARBA" id="ARBA00023136"/>
    </source>
</evidence>
<keyword evidence="4 7" id="KW-0812">Transmembrane</keyword>
<dbReference type="RefSeq" id="WP_201079419.1">
    <property type="nucleotide sequence ID" value="NZ_CP067420.1"/>
</dbReference>